<evidence type="ECO:0000313" key="4">
    <source>
        <dbReference type="Proteomes" id="UP000631421"/>
    </source>
</evidence>
<reference evidence="3 4" key="1">
    <citation type="journal article" date="2015" name="ISME J.">
        <title>Draft Genome Sequence of Streptomyces incarnatus NRRL8089, which Produces the Nucleoside Antibiotic Sinefungin.</title>
        <authorList>
            <person name="Oshima K."/>
            <person name="Hattori M."/>
            <person name="Shimizu H."/>
            <person name="Fukuda K."/>
            <person name="Nemoto M."/>
            <person name="Inagaki K."/>
            <person name="Tamura T."/>
        </authorList>
    </citation>
    <scope>NUCLEOTIDE SEQUENCE [LARGE SCALE GENOMIC DNA]</scope>
    <source>
        <strain evidence="3 4">FACHB-1277</strain>
    </source>
</reference>
<dbReference type="Pfam" id="PF02113">
    <property type="entry name" value="Peptidase_S13"/>
    <property type="match status" value="2"/>
</dbReference>
<dbReference type="EMBL" id="JACJPY010000024">
    <property type="protein sequence ID" value="MBD2150393.1"/>
    <property type="molecule type" value="Genomic_DNA"/>
</dbReference>
<evidence type="ECO:0000313" key="3">
    <source>
        <dbReference type="EMBL" id="MBD2150393.1"/>
    </source>
</evidence>
<dbReference type="SUPFAM" id="SSF56601">
    <property type="entry name" value="beta-lactamase/transpeptidase-like"/>
    <property type="match status" value="1"/>
</dbReference>
<dbReference type="GO" id="GO:0000270">
    <property type="term" value="P:peptidoglycan metabolic process"/>
    <property type="evidence" value="ECO:0007669"/>
    <property type="project" value="TreeGrafter"/>
</dbReference>
<dbReference type="PANTHER" id="PTHR30023:SF0">
    <property type="entry name" value="PENICILLIN-SENSITIVE CARBOXYPEPTIDASE A"/>
    <property type="match status" value="1"/>
</dbReference>
<dbReference type="InterPro" id="IPR012338">
    <property type="entry name" value="Beta-lactam/transpept-like"/>
</dbReference>
<protein>
    <submittedName>
        <fullName evidence="3">D-alanyl-D-alanine carboxypeptidase</fullName>
    </submittedName>
</protein>
<sequence>MTTWSLVGALLLSLSTQVLDGREVAAVPRSLMSYANRPVLADAVNAKGDRESVMKQAIATLLKDLHQGGITNPNQGVWLQSHDGAIALGQLSRQALPSASLTKNVTTLAALNAWGSNHRFITNVGFTGNVTGDTLKGDLIVEGGGDPFFVWEEAIALGNKINQLGIKRVQGNLIITGNFVMNFEPDVSKSADFLRTALDSSQWEGEVAQQYTTMPAGTAKPQLAISGNNRILTNRAIAPNSTIKPMIRHQSLPLWQILKRMNTFSNNEMSELLARQLGGGGQIAAIAANITGLPPSEIKLINGSGLGQANQISPRATVAILMAIHNRAQVEGLTLADLFPTSDCNCGTIEGRSIMPKGAIVKTGTLSDVSALAGILQTQKYGTIWFAIVNRGEGDIDMFHRSQDRLLQNLVSKWGLPPLPTVSFAETPWQDSDRNEITYSNSSKSR</sequence>
<comment type="similarity">
    <text evidence="1">Belongs to the peptidase S13 family.</text>
</comment>
<accession>A0A926Z671</accession>
<gene>
    <name evidence="3" type="ORF">H6F44_09720</name>
</gene>
<evidence type="ECO:0000256" key="1">
    <source>
        <dbReference type="ARBA" id="ARBA00006096"/>
    </source>
</evidence>
<keyword evidence="3" id="KW-0645">Protease</keyword>
<keyword evidence="3" id="KW-0121">Carboxypeptidase</keyword>
<keyword evidence="4" id="KW-1185">Reference proteome</keyword>
<dbReference type="AlphaFoldDB" id="A0A926Z671"/>
<dbReference type="GO" id="GO:0004185">
    <property type="term" value="F:serine-type carboxypeptidase activity"/>
    <property type="evidence" value="ECO:0007669"/>
    <property type="project" value="InterPro"/>
</dbReference>
<evidence type="ECO:0000256" key="2">
    <source>
        <dbReference type="ARBA" id="ARBA00022801"/>
    </source>
</evidence>
<comment type="caution">
    <text evidence="3">The sequence shown here is derived from an EMBL/GenBank/DDBJ whole genome shotgun (WGS) entry which is preliminary data.</text>
</comment>
<dbReference type="GO" id="GO:0006508">
    <property type="term" value="P:proteolysis"/>
    <property type="evidence" value="ECO:0007669"/>
    <property type="project" value="InterPro"/>
</dbReference>
<dbReference type="InterPro" id="IPR000667">
    <property type="entry name" value="Peptidase_S13"/>
</dbReference>
<dbReference type="PRINTS" id="PR00922">
    <property type="entry name" value="DADACBPTASE3"/>
</dbReference>
<proteinExistence type="inferred from homology"/>
<organism evidence="3 4">
    <name type="scientific">Pseudanabaena cinerea FACHB-1277</name>
    <dbReference type="NCBI Taxonomy" id="2949581"/>
    <lineage>
        <taxon>Bacteria</taxon>
        <taxon>Bacillati</taxon>
        <taxon>Cyanobacteriota</taxon>
        <taxon>Cyanophyceae</taxon>
        <taxon>Pseudanabaenales</taxon>
        <taxon>Pseudanabaenaceae</taxon>
        <taxon>Pseudanabaena</taxon>
        <taxon>Pseudanabaena cinerea</taxon>
    </lineage>
</organism>
<dbReference type="Proteomes" id="UP000631421">
    <property type="component" value="Unassembled WGS sequence"/>
</dbReference>
<dbReference type="Gene3D" id="3.40.710.10">
    <property type="entry name" value="DD-peptidase/beta-lactamase superfamily"/>
    <property type="match status" value="1"/>
</dbReference>
<name>A0A926Z671_9CYAN</name>
<dbReference type="Gene3D" id="3.50.80.20">
    <property type="entry name" value="D-Ala-D-Ala carboxypeptidase C, peptidase S13"/>
    <property type="match status" value="1"/>
</dbReference>
<dbReference type="PANTHER" id="PTHR30023">
    <property type="entry name" value="D-ALANYL-D-ALANINE CARBOXYPEPTIDASE"/>
    <property type="match status" value="1"/>
</dbReference>
<keyword evidence="2" id="KW-0378">Hydrolase</keyword>
<dbReference type="RefSeq" id="WP_190350755.1">
    <property type="nucleotide sequence ID" value="NZ_JACJPY010000024.1"/>
</dbReference>